<proteinExistence type="predicted"/>
<name>A0A426YC54_ENSVE</name>
<reference evidence="2 3" key="1">
    <citation type="journal article" date="2014" name="Agronomy (Basel)">
        <title>A Draft Genome Sequence for Ensete ventricosum, the Drought-Tolerant Tree Against Hunger.</title>
        <authorList>
            <person name="Harrison J."/>
            <person name="Moore K.A."/>
            <person name="Paszkiewicz K."/>
            <person name="Jones T."/>
            <person name="Grant M."/>
            <person name="Ambacheew D."/>
            <person name="Muzemil S."/>
            <person name="Studholme D.J."/>
        </authorList>
    </citation>
    <scope>NUCLEOTIDE SEQUENCE [LARGE SCALE GENOMIC DNA]</scope>
</reference>
<accession>A0A426YC54</accession>
<sequence>MDPPYPTPEVGCWSGGARVGRRHLSSSRAPTPARRSGRVSSRHDPSDVPISSVVDFAIPLPRRGAGAFIVSAVGHSYLVTLLPLWLTMPSCPSTTPVVLAVGRASADPGDLAERVNSGTNPGDLAERVNSGTNPRDLAERVNSGTNPGERVNSGTNPGDLAERVNSGTNPRDLAKRVNSGTNPGDLAERVGMTSSDSSSSVRVVSSPGSEETSLCDPEVGSSGASSGPPSPVDARVLRDLEVMKSDHDLDTTMTEGSLVVIRERYSIPIEYELHVPQPG</sequence>
<protein>
    <submittedName>
        <fullName evidence="2">Uncharacterized protein</fullName>
    </submittedName>
</protein>
<feature type="region of interest" description="Disordered" evidence="1">
    <location>
        <begin position="108"/>
        <end position="233"/>
    </location>
</feature>
<feature type="compositionally biased region" description="Polar residues" evidence="1">
    <location>
        <begin position="142"/>
        <end position="156"/>
    </location>
</feature>
<organism evidence="2 3">
    <name type="scientific">Ensete ventricosum</name>
    <name type="common">Abyssinian banana</name>
    <name type="synonym">Musa ensete</name>
    <dbReference type="NCBI Taxonomy" id="4639"/>
    <lineage>
        <taxon>Eukaryota</taxon>
        <taxon>Viridiplantae</taxon>
        <taxon>Streptophyta</taxon>
        <taxon>Embryophyta</taxon>
        <taxon>Tracheophyta</taxon>
        <taxon>Spermatophyta</taxon>
        <taxon>Magnoliopsida</taxon>
        <taxon>Liliopsida</taxon>
        <taxon>Zingiberales</taxon>
        <taxon>Musaceae</taxon>
        <taxon>Ensete</taxon>
    </lineage>
</organism>
<feature type="compositionally biased region" description="Low complexity" evidence="1">
    <location>
        <begin position="194"/>
        <end position="209"/>
    </location>
</feature>
<feature type="region of interest" description="Disordered" evidence="1">
    <location>
        <begin position="1"/>
        <end position="46"/>
    </location>
</feature>
<evidence type="ECO:0000313" key="2">
    <source>
        <dbReference type="EMBL" id="RRT49309.1"/>
    </source>
</evidence>
<dbReference type="AlphaFoldDB" id="A0A426YC54"/>
<dbReference type="EMBL" id="AMZH03013420">
    <property type="protein sequence ID" value="RRT49309.1"/>
    <property type="molecule type" value="Genomic_DNA"/>
</dbReference>
<comment type="caution">
    <text evidence="2">The sequence shown here is derived from an EMBL/GenBank/DDBJ whole genome shotgun (WGS) entry which is preliminary data.</text>
</comment>
<evidence type="ECO:0000256" key="1">
    <source>
        <dbReference type="SAM" id="MobiDB-lite"/>
    </source>
</evidence>
<gene>
    <name evidence="2" type="ORF">B296_00039651</name>
</gene>
<evidence type="ECO:0000313" key="3">
    <source>
        <dbReference type="Proteomes" id="UP000287651"/>
    </source>
</evidence>
<dbReference type="Proteomes" id="UP000287651">
    <property type="component" value="Unassembled WGS sequence"/>
</dbReference>